<proteinExistence type="predicted"/>
<dbReference type="EMBL" id="GBXM01059826">
    <property type="protein sequence ID" value="JAH48751.1"/>
    <property type="molecule type" value="Transcribed_RNA"/>
</dbReference>
<accession>A0A0E9T537</accession>
<evidence type="ECO:0000313" key="1">
    <source>
        <dbReference type="EMBL" id="JAH48751.1"/>
    </source>
</evidence>
<name>A0A0E9T537_ANGAN</name>
<organism evidence="1">
    <name type="scientific">Anguilla anguilla</name>
    <name type="common">European freshwater eel</name>
    <name type="synonym">Muraena anguilla</name>
    <dbReference type="NCBI Taxonomy" id="7936"/>
    <lineage>
        <taxon>Eukaryota</taxon>
        <taxon>Metazoa</taxon>
        <taxon>Chordata</taxon>
        <taxon>Craniata</taxon>
        <taxon>Vertebrata</taxon>
        <taxon>Euteleostomi</taxon>
        <taxon>Actinopterygii</taxon>
        <taxon>Neopterygii</taxon>
        <taxon>Teleostei</taxon>
        <taxon>Anguilliformes</taxon>
        <taxon>Anguillidae</taxon>
        <taxon>Anguilla</taxon>
    </lineage>
</organism>
<sequence length="43" mass="4745">MDTHYPIFTMDHPASTLNEEPSVISVGSCKLLPLVPCFSTKHT</sequence>
<reference evidence="1" key="1">
    <citation type="submission" date="2014-11" db="EMBL/GenBank/DDBJ databases">
        <authorList>
            <person name="Amaro Gonzalez C."/>
        </authorList>
    </citation>
    <scope>NUCLEOTIDE SEQUENCE</scope>
</reference>
<reference evidence="1" key="2">
    <citation type="journal article" date="2015" name="Fish Shellfish Immunol.">
        <title>Early steps in the European eel (Anguilla anguilla)-Vibrio vulnificus interaction in the gills: Role of the RtxA13 toxin.</title>
        <authorList>
            <person name="Callol A."/>
            <person name="Pajuelo D."/>
            <person name="Ebbesson L."/>
            <person name="Teles M."/>
            <person name="MacKenzie S."/>
            <person name="Amaro C."/>
        </authorList>
    </citation>
    <scope>NUCLEOTIDE SEQUENCE</scope>
</reference>
<protein>
    <submittedName>
        <fullName evidence="1">Uncharacterized protein</fullName>
    </submittedName>
</protein>
<dbReference type="AlphaFoldDB" id="A0A0E9T537"/>